<feature type="chain" id="PRO_5020607962" evidence="2">
    <location>
        <begin position="20"/>
        <end position="174"/>
    </location>
</feature>
<gene>
    <name evidence="4" type="ORF">C8P70_11361</name>
</gene>
<dbReference type="AlphaFoldDB" id="A0A4R7F3T8"/>
<reference evidence="4 5" key="1">
    <citation type="submission" date="2019-03" db="EMBL/GenBank/DDBJ databases">
        <title>Genomic Encyclopedia of Archaeal and Bacterial Type Strains, Phase II (KMG-II): from individual species to whole genera.</title>
        <authorList>
            <person name="Goeker M."/>
        </authorList>
    </citation>
    <scope>NUCLEOTIDE SEQUENCE [LARGE SCALE GENOMIC DNA]</scope>
    <source>
        <strain evidence="4 5">DSM 28213</strain>
    </source>
</reference>
<dbReference type="EMBL" id="SOAG01000013">
    <property type="protein sequence ID" value="TDS58149.1"/>
    <property type="molecule type" value="Genomic_DNA"/>
</dbReference>
<keyword evidence="5" id="KW-1185">Reference proteome</keyword>
<feature type="signal peptide" evidence="2">
    <location>
        <begin position="1"/>
        <end position="19"/>
    </location>
</feature>
<organism evidence="4 5">
    <name type="scientific">Myroides indicus</name>
    <dbReference type="NCBI Taxonomy" id="1323422"/>
    <lineage>
        <taxon>Bacteria</taxon>
        <taxon>Pseudomonadati</taxon>
        <taxon>Bacteroidota</taxon>
        <taxon>Flavobacteriia</taxon>
        <taxon>Flavobacteriales</taxon>
        <taxon>Flavobacteriaceae</taxon>
        <taxon>Myroides</taxon>
    </lineage>
</organism>
<name>A0A4R7F3T8_9FLAO</name>
<evidence type="ECO:0000313" key="5">
    <source>
        <dbReference type="Proteomes" id="UP000295215"/>
    </source>
</evidence>
<accession>A0A4R7F3T8</accession>
<proteinExistence type="predicted"/>
<evidence type="ECO:0000259" key="3">
    <source>
        <dbReference type="Pfam" id="PF13505"/>
    </source>
</evidence>
<dbReference type="OrthoDB" id="764246at2"/>
<feature type="domain" description="Outer membrane protein beta-barrel" evidence="3">
    <location>
        <begin position="7"/>
        <end position="163"/>
    </location>
</feature>
<evidence type="ECO:0000256" key="2">
    <source>
        <dbReference type="SAM" id="SignalP"/>
    </source>
</evidence>
<evidence type="ECO:0000313" key="4">
    <source>
        <dbReference type="EMBL" id="TDS58149.1"/>
    </source>
</evidence>
<evidence type="ECO:0000256" key="1">
    <source>
        <dbReference type="ARBA" id="ARBA00022729"/>
    </source>
</evidence>
<dbReference type="RefSeq" id="WP_133712602.1">
    <property type="nucleotide sequence ID" value="NZ_SOAG01000013.1"/>
</dbReference>
<dbReference type="Pfam" id="PF13505">
    <property type="entry name" value="OMP_b-brl"/>
    <property type="match status" value="1"/>
</dbReference>
<protein>
    <submittedName>
        <fullName evidence="4">Outer membrane protein with beta-barrel domain</fullName>
    </submittedName>
</protein>
<comment type="caution">
    <text evidence="4">The sequence shown here is derived from an EMBL/GenBank/DDBJ whole genome shotgun (WGS) entry which is preliminary data.</text>
</comment>
<dbReference type="InterPro" id="IPR027385">
    <property type="entry name" value="Beta-barrel_OMP"/>
</dbReference>
<sequence>MKKIIASLVVLFAFAAANAQEGFHKIGVGAEVALPMGNFGDGFSTGFGATGKVFYGISEDGDITGTIGYLHFGMKSSDFVSGHVGMIPLQFGYRHNFSGFYAEPQLGFMFLSSKAELKGMGGFFGDASGTASETKFSLGIGGGYEFGNWDLGLRYQIVDQANFVALRAGYNFSL</sequence>
<dbReference type="Proteomes" id="UP000295215">
    <property type="component" value="Unassembled WGS sequence"/>
</dbReference>
<keyword evidence="1 2" id="KW-0732">Signal</keyword>